<sequence length="148" mass="16177">MQRVTITIDDDLLAAVDQLCERRGYESRSEAMRDIVRDALAPAKAALSTDATCYGALSYVYSHGTRDLARRLTDEGHHHGVSIASMHVHLTHDDCLEVAVLRGSAAAMQSYADSVITQRGVRYGHLQLIPEGARQPAAPRRQPLPESG</sequence>
<dbReference type="PANTHER" id="PTHR34719:SF2">
    <property type="entry name" value="NICKEL-RESPONSIVE REGULATOR"/>
    <property type="match status" value="1"/>
</dbReference>
<evidence type="ECO:0000259" key="8">
    <source>
        <dbReference type="Pfam" id="PF01402"/>
    </source>
</evidence>
<dbReference type="InterPro" id="IPR013321">
    <property type="entry name" value="Arc_rbn_hlx_hlx"/>
</dbReference>
<evidence type="ECO:0000256" key="7">
    <source>
        <dbReference type="HAMAP-Rule" id="MF_00476"/>
    </source>
</evidence>
<dbReference type="SUPFAM" id="SSF55021">
    <property type="entry name" value="ACT-like"/>
    <property type="match status" value="1"/>
</dbReference>
<dbReference type="PANTHER" id="PTHR34719">
    <property type="entry name" value="NICKEL-RESPONSIVE REGULATOR"/>
    <property type="match status" value="1"/>
</dbReference>
<dbReference type="GO" id="GO:0010045">
    <property type="term" value="P:response to nickel cation"/>
    <property type="evidence" value="ECO:0007669"/>
    <property type="project" value="InterPro"/>
</dbReference>
<keyword evidence="3 7" id="KW-0479">Metal-binding</keyword>
<evidence type="ECO:0000313" key="10">
    <source>
        <dbReference type="EMBL" id="GLS45981.1"/>
    </source>
</evidence>
<comment type="caution">
    <text evidence="11">The sequence shown here is derived from an EMBL/GenBank/DDBJ whole genome shotgun (WGS) entry which is preliminary data.</text>
</comment>
<dbReference type="Proteomes" id="UP001156881">
    <property type="component" value="Unassembled WGS sequence"/>
</dbReference>
<feature type="domain" description="Ribbon-helix-helix protein CopG" evidence="8">
    <location>
        <begin position="3"/>
        <end position="41"/>
    </location>
</feature>
<dbReference type="RefSeq" id="WP_183505887.1">
    <property type="nucleotide sequence ID" value="NZ_BSPG01000031.1"/>
</dbReference>
<dbReference type="InterPro" id="IPR050192">
    <property type="entry name" value="CopG/NikR_regulator"/>
</dbReference>
<dbReference type="InterPro" id="IPR002145">
    <property type="entry name" value="CopG"/>
</dbReference>
<keyword evidence="5 7" id="KW-0238">DNA-binding</keyword>
<evidence type="ECO:0000256" key="6">
    <source>
        <dbReference type="ARBA" id="ARBA00023163"/>
    </source>
</evidence>
<evidence type="ECO:0000313" key="12">
    <source>
        <dbReference type="Proteomes" id="UP000517759"/>
    </source>
</evidence>
<dbReference type="EMBL" id="BSPG01000031">
    <property type="protein sequence ID" value="GLS45981.1"/>
    <property type="molecule type" value="Genomic_DNA"/>
</dbReference>
<comment type="similarity">
    <text evidence="1 7">Belongs to the transcriptional regulatory CopG/NikR family.</text>
</comment>
<dbReference type="GO" id="GO:0016151">
    <property type="term" value="F:nickel cation binding"/>
    <property type="evidence" value="ECO:0007669"/>
    <property type="project" value="UniProtKB-UniRule"/>
</dbReference>
<gene>
    <name evidence="10" type="primary">nikR</name>
    <name evidence="10" type="ORF">GCM10007884_39720</name>
    <name evidence="11" type="ORF">GGR33_002704</name>
</gene>
<comment type="cofactor">
    <cofactor evidence="7">
        <name>Ni(2+)</name>
        <dbReference type="ChEBI" id="CHEBI:49786"/>
    </cofactor>
    <text evidence="7">Binds 1 nickel ion per subunit.</text>
</comment>
<dbReference type="Pfam" id="PF08753">
    <property type="entry name" value="NikR_C"/>
    <property type="match status" value="1"/>
</dbReference>
<dbReference type="GO" id="GO:0003677">
    <property type="term" value="F:DNA binding"/>
    <property type="evidence" value="ECO:0007669"/>
    <property type="project" value="UniProtKB-KW"/>
</dbReference>
<accession>A0A7W6F777</accession>
<dbReference type="InterPro" id="IPR010985">
    <property type="entry name" value="Ribbon_hlx_hlx"/>
</dbReference>
<evidence type="ECO:0000256" key="1">
    <source>
        <dbReference type="ARBA" id="ARBA00008478"/>
    </source>
</evidence>
<evidence type="ECO:0000256" key="5">
    <source>
        <dbReference type="ARBA" id="ARBA00023125"/>
    </source>
</evidence>
<protein>
    <recommendedName>
        <fullName evidence="7">Putative nickel-responsive regulator</fullName>
    </recommendedName>
</protein>
<evidence type="ECO:0000256" key="3">
    <source>
        <dbReference type="ARBA" id="ARBA00022723"/>
    </source>
</evidence>
<feature type="binding site" evidence="7">
    <location>
        <position position="89"/>
    </location>
    <ligand>
        <name>Ni(2+)</name>
        <dbReference type="ChEBI" id="CHEBI:49786"/>
    </ligand>
</feature>
<evidence type="ECO:0000256" key="4">
    <source>
        <dbReference type="ARBA" id="ARBA00023015"/>
    </source>
</evidence>
<keyword evidence="6 7" id="KW-0804">Transcription</keyword>
<dbReference type="SUPFAM" id="SSF47598">
    <property type="entry name" value="Ribbon-helix-helix"/>
    <property type="match status" value="1"/>
</dbReference>
<feature type="binding site" evidence="7">
    <location>
        <position position="87"/>
    </location>
    <ligand>
        <name>Ni(2+)</name>
        <dbReference type="ChEBI" id="CHEBI:49786"/>
    </ligand>
</feature>
<feature type="binding site" evidence="7">
    <location>
        <position position="77"/>
    </location>
    <ligand>
        <name>Ni(2+)</name>
        <dbReference type="ChEBI" id="CHEBI:49786"/>
    </ligand>
</feature>
<organism evidence="11 12">
    <name type="scientific">Methylobacterium brachythecii</name>
    <dbReference type="NCBI Taxonomy" id="1176177"/>
    <lineage>
        <taxon>Bacteria</taxon>
        <taxon>Pseudomonadati</taxon>
        <taxon>Pseudomonadota</taxon>
        <taxon>Alphaproteobacteria</taxon>
        <taxon>Hyphomicrobiales</taxon>
        <taxon>Methylobacteriaceae</taxon>
        <taxon>Methylobacterium</taxon>
    </lineage>
</organism>
<dbReference type="GO" id="GO:0003700">
    <property type="term" value="F:DNA-binding transcription factor activity"/>
    <property type="evidence" value="ECO:0007669"/>
    <property type="project" value="UniProtKB-UniRule"/>
</dbReference>
<reference evidence="10" key="1">
    <citation type="journal article" date="2014" name="Int. J. Syst. Evol. Microbiol.">
        <title>Complete genome of a new Firmicutes species belonging to the dominant human colonic microbiota ('Ruminococcus bicirculans') reveals two chromosomes and a selective capacity to utilize plant glucans.</title>
        <authorList>
            <consortium name="NISC Comparative Sequencing Program"/>
            <person name="Wegmann U."/>
            <person name="Louis P."/>
            <person name="Goesmann A."/>
            <person name="Henrissat B."/>
            <person name="Duncan S.H."/>
            <person name="Flint H.J."/>
        </authorList>
    </citation>
    <scope>NUCLEOTIDE SEQUENCE</scope>
    <source>
        <strain evidence="10">NBRC 107710</strain>
    </source>
</reference>
<dbReference type="InterPro" id="IPR045865">
    <property type="entry name" value="ACT-like_dom_sf"/>
</dbReference>
<dbReference type="Gene3D" id="3.30.70.1150">
    <property type="entry name" value="ACT-like. Chain A, domain 2"/>
    <property type="match status" value="1"/>
</dbReference>
<dbReference type="InterPro" id="IPR027271">
    <property type="entry name" value="Acetolactate_synth/TF_NikR_C"/>
</dbReference>
<feature type="binding site" evidence="7">
    <location>
        <position position="95"/>
    </location>
    <ligand>
        <name>Ni(2+)</name>
        <dbReference type="ChEBI" id="CHEBI:49786"/>
    </ligand>
</feature>
<dbReference type="NCBIfam" id="NF003381">
    <property type="entry name" value="PRK04460.1"/>
    <property type="match status" value="1"/>
</dbReference>
<dbReference type="EMBL" id="JACIDN010000004">
    <property type="protein sequence ID" value="MBB3903202.1"/>
    <property type="molecule type" value="Genomic_DNA"/>
</dbReference>
<keyword evidence="2 7" id="KW-0533">Nickel</keyword>
<comment type="function">
    <text evidence="7">Transcriptional regulator.</text>
</comment>
<dbReference type="Proteomes" id="UP000517759">
    <property type="component" value="Unassembled WGS sequence"/>
</dbReference>
<name>A0A7W6F777_9HYPH</name>
<evidence type="ECO:0000313" key="11">
    <source>
        <dbReference type="EMBL" id="MBB3903202.1"/>
    </source>
</evidence>
<reference evidence="11 12" key="3">
    <citation type="submission" date="2020-08" db="EMBL/GenBank/DDBJ databases">
        <title>Genomic Encyclopedia of Type Strains, Phase IV (KMG-IV): sequencing the most valuable type-strain genomes for metagenomic binning, comparative biology and taxonomic classification.</title>
        <authorList>
            <person name="Goeker M."/>
        </authorList>
    </citation>
    <scope>NUCLEOTIDE SEQUENCE [LARGE SCALE GENOMIC DNA]</scope>
    <source>
        <strain evidence="11 12">DSM 24105</strain>
    </source>
</reference>
<proteinExistence type="inferred from homology"/>
<reference evidence="10" key="4">
    <citation type="submission" date="2023-01" db="EMBL/GenBank/DDBJ databases">
        <title>Draft genome sequence of Methylobacterium brachythecii strain NBRC 107710.</title>
        <authorList>
            <person name="Sun Q."/>
            <person name="Mori K."/>
        </authorList>
    </citation>
    <scope>NUCLEOTIDE SEQUENCE</scope>
    <source>
        <strain evidence="10">NBRC 107710</strain>
    </source>
</reference>
<dbReference type="InterPro" id="IPR022988">
    <property type="entry name" value="Ni_resp_reg_NikR"/>
</dbReference>
<reference evidence="13" key="2">
    <citation type="journal article" date="2019" name="Int. J. Syst. Evol. Microbiol.">
        <title>The Global Catalogue of Microorganisms (GCM) 10K type strain sequencing project: providing services to taxonomists for standard genome sequencing and annotation.</title>
        <authorList>
            <consortium name="The Broad Institute Genomics Platform"/>
            <consortium name="The Broad Institute Genome Sequencing Center for Infectious Disease"/>
            <person name="Wu L."/>
            <person name="Ma J."/>
        </authorList>
    </citation>
    <scope>NUCLEOTIDE SEQUENCE [LARGE SCALE GENOMIC DNA]</scope>
    <source>
        <strain evidence="13">NBRC 107710</strain>
    </source>
</reference>
<dbReference type="AlphaFoldDB" id="A0A7W6F777"/>
<evidence type="ECO:0000256" key="2">
    <source>
        <dbReference type="ARBA" id="ARBA00022596"/>
    </source>
</evidence>
<dbReference type="NCBIfam" id="NF002815">
    <property type="entry name" value="PRK02967.1"/>
    <property type="match status" value="1"/>
</dbReference>
<evidence type="ECO:0000259" key="9">
    <source>
        <dbReference type="Pfam" id="PF08753"/>
    </source>
</evidence>
<dbReference type="Pfam" id="PF01402">
    <property type="entry name" value="RHH_1"/>
    <property type="match status" value="1"/>
</dbReference>
<dbReference type="InterPro" id="IPR014864">
    <property type="entry name" value="TF_NikR_Ni-bd_C"/>
</dbReference>
<dbReference type="HAMAP" id="MF_00476">
    <property type="entry name" value="NikR"/>
    <property type="match status" value="1"/>
</dbReference>
<evidence type="ECO:0000313" key="13">
    <source>
        <dbReference type="Proteomes" id="UP001156881"/>
    </source>
</evidence>
<keyword evidence="13" id="KW-1185">Reference proteome</keyword>
<dbReference type="Gene3D" id="1.10.1220.10">
    <property type="entry name" value="Met repressor-like"/>
    <property type="match status" value="1"/>
</dbReference>
<feature type="domain" description="Transcription factor NikR nickel binding C-terminal" evidence="9">
    <location>
        <begin position="55"/>
        <end position="129"/>
    </location>
</feature>
<dbReference type="CDD" id="cd22231">
    <property type="entry name" value="RHH_NikR_HicB-like"/>
    <property type="match status" value="1"/>
</dbReference>
<keyword evidence="4 7" id="KW-0805">Transcription regulation</keyword>